<name>A0A834TTQ8_9FABA</name>
<dbReference type="OrthoDB" id="1304606at2759"/>
<comment type="caution">
    <text evidence="1">The sequence shown here is derived from an EMBL/GenBank/DDBJ whole genome shotgun (WGS) entry which is preliminary data.</text>
</comment>
<dbReference type="Proteomes" id="UP000634136">
    <property type="component" value="Unassembled WGS sequence"/>
</dbReference>
<dbReference type="AlphaFoldDB" id="A0A834TTQ8"/>
<accession>A0A834TTQ8</accession>
<evidence type="ECO:0000313" key="2">
    <source>
        <dbReference type="Proteomes" id="UP000634136"/>
    </source>
</evidence>
<protein>
    <submittedName>
        <fullName evidence="1">F-box protein PP2-B10-like</fullName>
    </submittedName>
</protein>
<organism evidence="1 2">
    <name type="scientific">Senna tora</name>
    <dbReference type="NCBI Taxonomy" id="362788"/>
    <lineage>
        <taxon>Eukaryota</taxon>
        <taxon>Viridiplantae</taxon>
        <taxon>Streptophyta</taxon>
        <taxon>Embryophyta</taxon>
        <taxon>Tracheophyta</taxon>
        <taxon>Spermatophyta</taxon>
        <taxon>Magnoliopsida</taxon>
        <taxon>eudicotyledons</taxon>
        <taxon>Gunneridae</taxon>
        <taxon>Pentapetalae</taxon>
        <taxon>rosids</taxon>
        <taxon>fabids</taxon>
        <taxon>Fabales</taxon>
        <taxon>Fabaceae</taxon>
        <taxon>Caesalpinioideae</taxon>
        <taxon>Cassia clade</taxon>
        <taxon>Senna</taxon>
    </lineage>
</organism>
<dbReference type="SUPFAM" id="SSF81383">
    <property type="entry name" value="F-box domain"/>
    <property type="match status" value="1"/>
</dbReference>
<reference evidence="1" key="1">
    <citation type="submission" date="2020-09" db="EMBL/GenBank/DDBJ databases">
        <title>Genome-Enabled Discovery of Anthraquinone Biosynthesis in Senna tora.</title>
        <authorList>
            <person name="Kang S.-H."/>
            <person name="Pandey R.P."/>
            <person name="Lee C.-M."/>
            <person name="Sim J.-S."/>
            <person name="Jeong J.-T."/>
            <person name="Choi B.-S."/>
            <person name="Jung M."/>
            <person name="Ginzburg D."/>
            <person name="Zhao K."/>
            <person name="Won S.Y."/>
            <person name="Oh T.-J."/>
            <person name="Yu Y."/>
            <person name="Kim N.-H."/>
            <person name="Lee O.R."/>
            <person name="Lee T.-H."/>
            <person name="Bashyal P."/>
            <person name="Kim T.-S."/>
            <person name="Lee W.-H."/>
            <person name="Kawkins C."/>
            <person name="Kim C.-K."/>
            <person name="Kim J.S."/>
            <person name="Ahn B.O."/>
            <person name="Rhee S.Y."/>
            <person name="Sohng J.K."/>
        </authorList>
    </citation>
    <scope>NUCLEOTIDE SEQUENCE</scope>
    <source>
        <tissue evidence="1">Leaf</tissue>
    </source>
</reference>
<proteinExistence type="predicted"/>
<keyword evidence="2" id="KW-1185">Reference proteome</keyword>
<gene>
    <name evidence="1" type="ORF">G2W53_017770</name>
</gene>
<dbReference type="InterPro" id="IPR036047">
    <property type="entry name" value="F-box-like_dom_sf"/>
</dbReference>
<sequence>MIALCPNLVYTKGDSISKIIFFTTPKDVCRSTLVSSAFKETTDADAAWDRLRINSFSSFFVLSWNLILITPKE</sequence>
<dbReference type="EMBL" id="JAAIUW010000006">
    <property type="protein sequence ID" value="KAF7826606.1"/>
    <property type="molecule type" value="Genomic_DNA"/>
</dbReference>
<evidence type="ECO:0000313" key="1">
    <source>
        <dbReference type="EMBL" id="KAF7826606.1"/>
    </source>
</evidence>